<dbReference type="PANTHER" id="PTHR10133">
    <property type="entry name" value="DNA POLYMERASE I"/>
    <property type="match status" value="1"/>
</dbReference>
<dbReference type="Gene3D" id="1.20.1060.10">
    <property type="entry name" value="Taq DNA Polymerase, Chain T, domain 4"/>
    <property type="match status" value="1"/>
</dbReference>
<dbReference type="Gene3D" id="3.40.50.1010">
    <property type="entry name" value="5'-nuclease"/>
    <property type="match status" value="1"/>
</dbReference>
<keyword evidence="9 13" id="KW-0238">DNA-binding</keyword>
<dbReference type="InterPro" id="IPR019760">
    <property type="entry name" value="DNA-dir_DNA_pol_A_CS"/>
</dbReference>
<evidence type="ECO:0000256" key="5">
    <source>
        <dbReference type="ARBA" id="ARBA00022695"/>
    </source>
</evidence>
<dbReference type="SMART" id="SM00482">
    <property type="entry name" value="POLAc"/>
    <property type="match status" value="1"/>
</dbReference>
<feature type="region of interest" description="Disordered" evidence="15">
    <location>
        <begin position="297"/>
        <end position="318"/>
    </location>
</feature>
<evidence type="ECO:0000313" key="19">
    <source>
        <dbReference type="Proteomes" id="UP000446348"/>
    </source>
</evidence>
<dbReference type="EC" id="2.7.7.7" evidence="2 12"/>
<evidence type="ECO:0000313" key="18">
    <source>
        <dbReference type="EMBL" id="NBI78899.1"/>
    </source>
</evidence>
<dbReference type="GO" id="GO:0003677">
    <property type="term" value="F:DNA binding"/>
    <property type="evidence" value="ECO:0007669"/>
    <property type="project" value="UniProtKB-UniRule"/>
</dbReference>
<dbReference type="AlphaFoldDB" id="A0A845RH61"/>
<dbReference type="NCBIfam" id="TIGR00593">
    <property type="entry name" value="pola"/>
    <property type="match status" value="1"/>
</dbReference>
<dbReference type="InterPro" id="IPR001098">
    <property type="entry name" value="DNA-dir_DNA_pol_A_palm_dom"/>
</dbReference>
<dbReference type="NCBIfam" id="NF004397">
    <property type="entry name" value="PRK05755.1"/>
    <property type="match status" value="1"/>
</dbReference>
<dbReference type="InterPro" id="IPR043502">
    <property type="entry name" value="DNA/RNA_pol_sf"/>
</dbReference>
<dbReference type="SUPFAM" id="SSF53098">
    <property type="entry name" value="Ribonuclease H-like"/>
    <property type="match status" value="1"/>
</dbReference>
<proteinExistence type="inferred from homology"/>
<comment type="catalytic activity">
    <reaction evidence="11 13">
        <text>DNA(n) + a 2'-deoxyribonucleoside 5'-triphosphate = DNA(n+1) + diphosphate</text>
        <dbReference type="Rhea" id="RHEA:22508"/>
        <dbReference type="Rhea" id="RHEA-COMP:17339"/>
        <dbReference type="Rhea" id="RHEA-COMP:17340"/>
        <dbReference type="ChEBI" id="CHEBI:33019"/>
        <dbReference type="ChEBI" id="CHEBI:61560"/>
        <dbReference type="ChEBI" id="CHEBI:173112"/>
        <dbReference type="EC" id="2.7.7.7"/>
    </reaction>
</comment>
<dbReference type="InterPro" id="IPR012337">
    <property type="entry name" value="RNaseH-like_sf"/>
</dbReference>
<evidence type="ECO:0000256" key="13">
    <source>
        <dbReference type="RuleBase" id="RU004460"/>
    </source>
</evidence>
<dbReference type="InterPro" id="IPR018320">
    <property type="entry name" value="DNA_polymerase_1"/>
</dbReference>
<sequence length="875" mass="95439">MRGWPAVKLLAVDGNSILNRAYYGIKALTTKNGEFTNGIYGFLSILLRVLDEVEPDAVAVAFDLRAPTFRHKLYDGYKAQRKGMPHELASQLEPLKELLGALGFQIVTCEGYEADDILGTLARSSTETGWDCVIATGDRDSLQLVGPHVSVRLATTKMGQPASTLYDEAAVREKYGVEPAQLIDVKALMGDASDNIPGVAGIGEKTALSLIGQYHDIDAIYAQLDTLEIKPGVRKKLGEGKEMAYTSRKLGEICCDAPIDASPAAYRRAPVDQAKAAALLARLEMFKMMERWGVDPSAARETEGGGGAAPETAREPSRPMRVIAGAPDFEQRVIGAGAADLAFGLDGGGDIVAVAAALPDGTLLLSGGETLGPLLAADVKLRVWSSKPLHRMAYRRGAHLENVTFDGELAAYLLSPTSAGYDPVQLCAQYRTEMRALEGEIPEQYAALVAQAAALPALLDKLTDEIREHEQEKLLYEIEMPLARVLAGMECEGFALDAQALRDYGGELDDRIDETHAAIVGYAGYDFNLNSPKQLGDVLFVKLGLPAKKKTKTGYSTNVDVLEALRPQHPIIGEILEYRKLSKLKSTYVDGLLKVVGPDGRVRSTFQQTETRTGRISSTEPNLQNIPIRTEEGSRMRRFFTARPGWKLVDADYSQIELRVLADLADDQNMIAAFQSGEDIHATTAAQVFGMPGGTVTPLMRSRAKAVNFGIVYGIGAFSLSQDIGVTISEADSYIKSYLAHYAGVRKYMEDTIAFARENGYVKTLFGRRRYLPELAASNKVTQAFGERVARNTPIQGTAADIIKIAMVRVFERLRREGLRARLILQVHDELLVEAPDDEIDRARAVLKEEMEHAIALKVPLEADTNVGDNWFAAK</sequence>
<keyword evidence="5 13" id="KW-0548">Nucleotidyltransferase</keyword>
<keyword evidence="13" id="KW-0540">Nuclease</keyword>
<dbReference type="Gene3D" id="3.30.70.370">
    <property type="match status" value="1"/>
</dbReference>
<dbReference type="Pfam" id="PF02739">
    <property type="entry name" value="5_3_exonuc_N"/>
    <property type="match status" value="1"/>
</dbReference>
<evidence type="ECO:0000256" key="9">
    <source>
        <dbReference type="ARBA" id="ARBA00023125"/>
    </source>
</evidence>
<dbReference type="GO" id="GO:0003887">
    <property type="term" value="F:DNA-directed DNA polymerase activity"/>
    <property type="evidence" value="ECO:0007669"/>
    <property type="project" value="UniProtKB-UniRule"/>
</dbReference>
<dbReference type="Pfam" id="PF00476">
    <property type="entry name" value="DNA_pol_A"/>
    <property type="match status" value="1"/>
</dbReference>
<dbReference type="PRINTS" id="PR00868">
    <property type="entry name" value="DNAPOLI"/>
</dbReference>
<feature type="domain" description="DNA-directed DNA polymerase family A palm" evidence="17">
    <location>
        <begin position="633"/>
        <end position="839"/>
    </location>
</feature>
<dbReference type="Proteomes" id="UP000446348">
    <property type="component" value="Unassembled WGS sequence"/>
</dbReference>
<dbReference type="InterPro" id="IPR020045">
    <property type="entry name" value="DNA_polI_H3TH"/>
</dbReference>
<dbReference type="Pfam" id="PF01367">
    <property type="entry name" value="5_3_exonuc"/>
    <property type="match status" value="1"/>
</dbReference>
<name>A0A845RH61_9FIRM</name>
<keyword evidence="13" id="KW-0378">Hydrolase</keyword>
<evidence type="ECO:0000256" key="7">
    <source>
        <dbReference type="ARBA" id="ARBA00022763"/>
    </source>
</evidence>
<evidence type="ECO:0000256" key="2">
    <source>
        <dbReference type="ARBA" id="ARBA00012417"/>
    </source>
</evidence>
<feature type="coiled-coil region" evidence="14">
    <location>
        <begin position="452"/>
        <end position="479"/>
    </location>
</feature>
<dbReference type="GO" id="GO:0006261">
    <property type="term" value="P:DNA-templated DNA replication"/>
    <property type="evidence" value="ECO:0007669"/>
    <property type="project" value="UniProtKB-UniRule"/>
</dbReference>
<evidence type="ECO:0000256" key="12">
    <source>
        <dbReference type="NCBIfam" id="TIGR00593"/>
    </source>
</evidence>
<dbReference type="Gene3D" id="1.10.150.20">
    <property type="entry name" value="5' to 3' exonuclease, C-terminal subdomain"/>
    <property type="match status" value="2"/>
</dbReference>
<dbReference type="FunFam" id="1.20.1060.10:FF:000001">
    <property type="entry name" value="DNA polymerase I"/>
    <property type="match status" value="1"/>
</dbReference>
<keyword evidence="4 13" id="KW-0808">Transferase</keyword>
<evidence type="ECO:0000259" key="16">
    <source>
        <dbReference type="SMART" id="SM00475"/>
    </source>
</evidence>
<evidence type="ECO:0000256" key="8">
    <source>
        <dbReference type="ARBA" id="ARBA00022932"/>
    </source>
</evidence>
<comment type="caution">
    <text evidence="18">The sequence shown here is derived from an EMBL/GenBank/DDBJ whole genome shotgun (WGS) entry which is preliminary data.</text>
</comment>
<accession>A0A845RH61</accession>
<keyword evidence="13" id="KW-0269">Exonuclease</keyword>
<dbReference type="OrthoDB" id="9806424at2"/>
<gene>
    <name evidence="13 18" type="primary">polA</name>
    <name evidence="18" type="ORF">D3Z39_08460</name>
</gene>
<keyword evidence="14" id="KW-0175">Coiled coil</keyword>
<evidence type="ECO:0000259" key="17">
    <source>
        <dbReference type="SMART" id="SM00482"/>
    </source>
</evidence>
<dbReference type="EMBL" id="QXWZ01000013">
    <property type="protein sequence ID" value="NBI78899.1"/>
    <property type="molecule type" value="Genomic_DNA"/>
</dbReference>
<dbReference type="PANTHER" id="PTHR10133:SF27">
    <property type="entry name" value="DNA POLYMERASE NU"/>
    <property type="match status" value="1"/>
</dbReference>
<dbReference type="SUPFAM" id="SSF88723">
    <property type="entry name" value="PIN domain-like"/>
    <property type="match status" value="1"/>
</dbReference>
<evidence type="ECO:0000256" key="14">
    <source>
        <dbReference type="SAM" id="Coils"/>
    </source>
</evidence>
<evidence type="ECO:0000256" key="15">
    <source>
        <dbReference type="SAM" id="MobiDB-lite"/>
    </source>
</evidence>
<dbReference type="CDD" id="cd06140">
    <property type="entry name" value="DNA_polA_I_Bacillus_like_exo"/>
    <property type="match status" value="1"/>
</dbReference>
<dbReference type="InterPro" id="IPR002298">
    <property type="entry name" value="DNA_polymerase_A"/>
</dbReference>
<dbReference type="InterPro" id="IPR002421">
    <property type="entry name" value="5-3_exonuclease"/>
</dbReference>
<comment type="subunit">
    <text evidence="13">Single-chain monomer with multiple functions.</text>
</comment>
<keyword evidence="7 13" id="KW-0227">DNA damage</keyword>
<dbReference type="SMART" id="SM00475">
    <property type="entry name" value="53EXOc"/>
    <property type="match status" value="1"/>
</dbReference>
<dbReference type="CDD" id="cd09898">
    <property type="entry name" value="H3TH_53EXO"/>
    <property type="match status" value="1"/>
</dbReference>
<reference evidence="18 19" key="1">
    <citation type="submission" date="2018-08" db="EMBL/GenBank/DDBJ databases">
        <title>Murine metabolic-syndrome-specific gut microbial biobank.</title>
        <authorList>
            <person name="Liu C."/>
        </authorList>
    </citation>
    <scope>NUCLEOTIDE SEQUENCE [LARGE SCALE GENOMIC DNA]</scope>
    <source>
        <strain evidence="18 19">X69</strain>
    </source>
</reference>
<dbReference type="InterPro" id="IPR008918">
    <property type="entry name" value="HhH2"/>
</dbReference>
<dbReference type="InterPro" id="IPR036397">
    <property type="entry name" value="RNaseH_sf"/>
</dbReference>
<dbReference type="InterPro" id="IPR029060">
    <property type="entry name" value="PIN-like_dom_sf"/>
</dbReference>
<dbReference type="GO" id="GO:0008409">
    <property type="term" value="F:5'-3' exonuclease activity"/>
    <property type="evidence" value="ECO:0007669"/>
    <property type="project" value="UniProtKB-UniRule"/>
</dbReference>
<dbReference type="CDD" id="cd09859">
    <property type="entry name" value="PIN_53EXO"/>
    <property type="match status" value="1"/>
</dbReference>
<keyword evidence="10 13" id="KW-0234">DNA repair</keyword>
<dbReference type="SUPFAM" id="SSF56672">
    <property type="entry name" value="DNA/RNA polymerases"/>
    <property type="match status" value="1"/>
</dbReference>
<evidence type="ECO:0000256" key="3">
    <source>
        <dbReference type="ARBA" id="ARBA00020311"/>
    </source>
</evidence>
<evidence type="ECO:0000256" key="4">
    <source>
        <dbReference type="ARBA" id="ARBA00022679"/>
    </source>
</evidence>
<evidence type="ECO:0000256" key="11">
    <source>
        <dbReference type="ARBA" id="ARBA00049244"/>
    </source>
</evidence>
<feature type="domain" description="5'-3' exonuclease" evidence="16">
    <location>
        <begin position="7"/>
        <end position="269"/>
    </location>
</feature>
<comment type="similarity">
    <text evidence="1 13">Belongs to the DNA polymerase type-A family.</text>
</comment>
<dbReference type="SMART" id="SM00279">
    <property type="entry name" value="HhH2"/>
    <property type="match status" value="1"/>
</dbReference>
<dbReference type="GO" id="GO:0006302">
    <property type="term" value="P:double-strand break repair"/>
    <property type="evidence" value="ECO:0007669"/>
    <property type="project" value="TreeGrafter"/>
</dbReference>
<dbReference type="FunFam" id="1.10.150.20:FF:000003">
    <property type="entry name" value="DNA polymerase I"/>
    <property type="match status" value="1"/>
</dbReference>
<dbReference type="Gene3D" id="3.30.420.10">
    <property type="entry name" value="Ribonuclease H-like superfamily/Ribonuclease H"/>
    <property type="match status" value="1"/>
</dbReference>
<dbReference type="InterPro" id="IPR036279">
    <property type="entry name" value="5-3_exonuclease_C_sf"/>
</dbReference>
<dbReference type="CDD" id="cd08637">
    <property type="entry name" value="DNA_pol_A_pol_I_C"/>
    <property type="match status" value="1"/>
</dbReference>
<keyword evidence="8 13" id="KW-0239">DNA-directed DNA polymerase</keyword>
<evidence type="ECO:0000256" key="10">
    <source>
        <dbReference type="ARBA" id="ARBA00023204"/>
    </source>
</evidence>
<dbReference type="PROSITE" id="PS00447">
    <property type="entry name" value="DNA_POLYMERASE_A"/>
    <property type="match status" value="1"/>
</dbReference>
<comment type="function">
    <text evidence="13">In addition to polymerase activity, this DNA polymerase exhibits 5'-3' exonuclease activity.</text>
</comment>
<organism evidence="18 19">
    <name type="scientific">Anaerotruncus colihominis</name>
    <dbReference type="NCBI Taxonomy" id="169435"/>
    <lineage>
        <taxon>Bacteria</taxon>
        <taxon>Bacillati</taxon>
        <taxon>Bacillota</taxon>
        <taxon>Clostridia</taxon>
        <taxon>Eubacteriales</taxon>
        <taxon>Oscillospiraceae</taxon>
        <taxon>Anaerotruncus</taxon>
    </lineage>
</organism>
<evidence type="ECO:0000256" key="1">
    <source>
        <dbReference type="ARBA" id="ARBA00007705"/>
    </source>
</evidence>
<protein>
    <recommendedName>
        <fullName evidence="3 12">DNA polymerase I</fullName>
        <ecNumber evidence="2 12">2.7.7.7</ecNumber>
    </recommendedName>
</protein>
<evidence type="ECO:0000256" key="6">
    <source>
        <dbReference type="ARBA" id="ARBA00022705"/>
    </source>
</evidence>
<dbReference type="SUPFAM" id="SSF47807">
    <property type="entry name" value="5' to 3' exonuclease, C-terminal subdomain"/>
    <property type="match status" value="1"/>
</dbReference>
<dbReference type="InterPro" id="IPR020046">
    <property type="entry name" value="5-3_exonucl_a-hlix_arch_N"/>
</dbReference>
<dbReference type="FunFam" id="1.10.150.20:FF:000002">
    <property type="entry name" value="DNA polymerase I"/>
    <property type="match status" value="1"/>
</dbReference>
<keyword evidence="6 13" id="KW-0235">DNA replication</keyword>